<dbReference type="EMBL" id="LXHE01000014">
    <property type="protein sequence ID" value="OAV00249.1"/>
    <property type="molecule type" value="Genomic_DNA"/>
</dbReference>
<dbReference type="Proteomes" id="UP000078446">
    <property type="component" value="Unassembled WGS sequence"/>
</dbReference>
<dbReference type="AlphaFoldDB" id="A0A7Z0UYA6"/>
<evidence type="ECO:0000313" key="2">
    <source>
        <dbReference type="Proteomes" id="UP000078446"/>
    </source>
</evidence>
<sequence>MNTIIIKPLLMVSLAIALVLVTKLTVQGIDRSITRYNEAQDALIQEWRNAELMSMDEQALWGSR</sequence>
<organism evidence="1 2">
    <name type="scientific">Moraxella catarrhalis</name>
    <name type="common">Branhamella catarrhalis</name>
    <dbReference type="NCBI Taxonomy" id="480"/>
    <lineage>
        <taxon>Bacteria</taxon>
        <taxon>Pseudomonadati</taxon>
        <taxon>Pseudomonadota</taxon>
        <taxon>Gammaproteobacteria</taxon>
        <taxon>Moraxellales</taxon>
        <taxon>Moraxellaceae</taxon>
        <taxon>Moraxella</taxon>
    </lineage>
</organism>
<comment type="caution">
    <text evidence="1">The sequence shown here is derived from an EMBL/GenBank/DDBJ whole genome shotgun (WGS) entry which is preliminary data.</text>
</comment>
<evidence type="ECO:0000313" key="1">
    <source>
        <dbReference type="EMBL" id="OAV00249.1"/>
    </source>
</evidence>
<protein>
    <submittedName>
        <fullName evidence="1">Uncharacterized protein</fullName>
    </submittedName>
</protein>
<name>A0A7Z0UYA6_MORCA</name>
<accession>A0A7Z0UYA6</accession>
<gene>
    <name evidence="1" type="ORF">AO382_1399</name>
</gene>
<reference evidence="1 2" key="1">
    <citation type="journal article" date="2016" name="Genome Biol. Evol.">
        <title>Comparative Genomic Analyses of the Moraxella catarrhalis Serosensitive and Seroresistant Lineages Demonstrate Their Independent Evolution.</title>
        <authorList>
            <person name="Earl J.P."/>
            <person name="de Vries S.P."/>
            <person name="Ahmed A."/>
            <person name="Powell E."/>
            <person name="Schultz M.P."/>
            <person name="Hermans P.W."/>
            <person name="Hill D.J."/>
            <person name="Zhou Z."/>
            <person name="Constantinidou C.I."/>
            <person name="Hu F.Z."/>
            <person name="Bootsma H.J."/>
            <person name="Ehrlich G.D."/>
        </authorList>
    </citation>
    <scope>NUCLEOTIDE SEQUENCE [LARGE SCALE GENOMIC DNA]</scope>
    <source>
        <strain evidence="1 2">Z7574</strain>
    </source>
</reference>
<dbReference type="RefSeq" id="WP_064619117.1">
    <property type="nucleotide sequence ID" value="NZ_LXHE01000014.1"/>
</dbReference>
<proteinExistence type="predicted"/>